<organism evidence="1">
    <name type="scientific">Dipterosiphonia australica</name>
    <dbReference type="NCBI Taxonomy" id="2007208"/>
    <lineage>
        <taxon>Eukaryota</taxon>
        <taxon>Rhodophyta</taxon>
        <taxon>Florideophyceae</taxon>
        <taxon>Rhodymeniophycidae</taxon>
        <taxon>Ceramiales</taxon>
        <taxon>Rhodomelaceae</taxon>
        <taxon>Herposiphonieae</taxon>
        <taxon>Dipterosiphonia</taxon>
    </lineage>
</organism>
<dbReference type="RefSeq" id="YP_009397626.1">
    <property type="nucleotide sequence ID" value="NC_035288.1"/>
</dbReference>
<dbReference type="AlphaFoldDB" id="A0A1Z1MLT0"/>
<keyword evidence="1" id="KW-0150">Chloroplast</keyword>
<gene>
    <name evidence="1" type="primary">ConsOrf5</name>
</gene>
<evidence type="ECO:0008006" key="2">
    <source>
        <dbReference type="Google" id="ProtNLM"/>
    </source>
</evidence>
<name>A0A1Z1MLT0_9FLOR</name>
<keyword evidence="1" id="KW-0934">Plastid</keyword>
<dbReference type="EMBL" id="MF101444">
    <property type="protein sequence ID" value="ARW66812.1"/>
    <property type="molecule type" value="Genomic_DNA"/>
</dbReference>
<dbReference type="GeneID" id="33360023"/>
<evidence type="ECO:0000313" key="1">
    <source>
        <dbReference type="EMBL" id="ARW66812.1"/>
    </source>
</evidence>
<geneLocation type="chloroplast" evidence="1"/>
<accession>A0A1Z1MLT0</accession>
<sequence>MNIDNNKYIIHNDLTNTITYLEKAQWQKIYLRLLMIRKQIYSSAKKNNLFYVHKLQKYIIKCNEAKILSISKTFDNIYYCYNSSMIIKPLIRSINAIDLLKLFSLNILKCYKNYSLVINEIKQNLLYISLEPICKAKTIKKSETSHCEYLFSNYSAKNCLNKNILKKLFCYNYINKSISKWLHDNVLLSLSKSYQVMYLNSLTKPHVKTSKDLFELLSQIISNDLNWYIFNYLKINIYHCKCLNKILQSRKKHFDITDKLTEIFDFSLHKLLYRKTYKNFKIINSFYTNKELMKKFIHLYLYYYHEVTTFFKIKLSQNCNKLTNSFFNIWFKKKFKNKQSMYKHNIYFKQLNQILNNLVFLYNISNYYITNQ</sequence>
<protein>
    <recommendedName>
        <fullName evidence="2">Reverse transcriptase N-terminal domain-containing protein</fullName>
    </recommendedName>
</protein>
<proteinExistence type="predicted"/>
<reference evidence="1" key="1">
    <citation type="journal article" date="2017" name="J. Phycol.">
        <title>Analysis of chloroplast genomes and a supermatrix inform reclassification of the Rhodomelaceae (Rhodophyta).</title>
        <authorList>
            <person name="Diaz-Tapia P."/>
            <person name="Maggs C.A."/>
            <person name="West J.A."/>
            <person name="Verbruggen H."/>
        </authorList>
    </citation>
    <scope>NUCLEOTIDE SEQUENCE</scope>
    <source>
        <strain evidence="1">PD1107</strain>
    </source>
</reference>